<dbReference type="PANTHER" id="PTHR21600:SF87">
    <property type="entry name" value="RNA PSEUDOURIDYLATE SYNTHASE DOMAIN-CONTAINING PROTEIN 1"/>
    <property type="match status" value="1"/>
</dbReference>
<dbReference type="InterPro" id="IPR006145">
    <property type="entry name" value="PsdUridine_synth_RsuA/RluA"/>
</dbReference>
<dbReference type="GO" id="GO:0000455">
    <property type="term" value="P:enzyme-directed rRNA pseudouridine synthesis"/>
    <property type="evidence" value="ECO:0007669"/>
    <property type="project" value="TreeGrafter"/>
</dbReference>
<evidence type="ECO:0000256" key="4">
    <source>
        <dbReference type="PROSITE-ProRule" id="PRU00182"/>
    </source>
</evidence>
<organism evidence="7 8">
    <name type="scientific">Rubricoccus marinus</name>
    <dbReference type="NCBI Taxonomy" id="716817"/>
    <lineage>
        <taxon>Bacteria</taxon>
        <taxon>Pseudomonadati</taxon>
        <taxon>Rhodothermota</taxon>
        <taxon>Rhodothermia</taxon>
        <taxon>Rhodothermales</taxon>
        <taxon>Rubricoccaceae</taxon>
        <taxon>Rubricoccus</taxon>
    </lineage>
</organism>
<dbReference type="SUPFAM" id="SSF55174">
    <property type="entry name" value="Alpha-L RNA-binding motif"/>
    <property type="match status" value="1"/>
</dbReference>
<sequence>METIVEIDVPPGQEGGVRLDVYLAGKIANATRAKVQRGIKDGNVDVNGKTREKTSWSVQPGDHIVCRIMRPPPIVVTPEDIPLDVVYEDEYLLVVNKPAGMVVHPAFGHRTGTLINALLHHVGAGPLAAEDLDEETDEDVGLAMDDVGPRFEGDVTVRPGLVHRLDKDTSGLMVVAKSDTVAAQLGKQFAERTIDREYIALLWGRPDPEEGRIETWLGRDPRNRKLIAVRPEDEGKWAATNYWMEQDLGFLSLVRFKLETGRTHQIRVHAKHIGRPIFGDTTYGGETIRFGPSVGSRKAFFHNQFATLPHQALHARTLGFTHPASGEQVFFETPMHPAMQQVVDRIREVEGGGQWDGK</sequence>
<dbReference type="GO" id="GO:0003723">
    <property type="term" value="F:RNA binding"/>
    <property type="evidence" value="ECO:0007669"/>
    <property type="project" value="UniProtKB-KW"/>
</dbReference>
<evidence type="ECO:0000313" key="8">
    <source>
        <dbReference type="Proteomes" id="UP000216446"/>
    </source>
</evidence>
<dbReference type="InterPro" id="IPR020103">
    <property type="entry name" value="PsdUridine_synth_cat_dom_sf"/>
</dbReference>
<dbReference type="InterPro" id="IPR006225">
    <property type="entry name" value="PsdUridine_synth_RluC/D"/>
</dbReference>
<name>A0A259U3T9_9BACT</name>
<dbReference type="CDD" id="cd00165">
    <property type="entry name" value="S4"/>
    <property type="match status" value="1"/>
</dbReference>
<proteinExistence type="inferred from homology"/>
<feature type="domain" description="RNA-binding S4" evidence="6">
    <location>
        <begin position="17"/>
        <end position="82"/>
    </location>
</feature>
<reference evidence="7 8" key="1">
    <citation type="submission" date="2016-11" db="EMBL/GenBank/DDBJ databases">
        <title>Study of marine rhodopsin-containing bacteria.</title>
        <authorList>
            <person name="Yoshizawa S."/>
            <person name="Kumagai Y."/>
            <person name="Kogure K."/>
        </authorList>
    </citation>
    <scope>NUCLEOTIDE SEQUENCE [LARGE SCALE GENOMIC DNA]</scope>
    <source>
        <strain evidence="7 8">SG-29</strain>
    </source>
</reference>
<evidence type="ECO:0000256" key="5">
    <source>
        <dbReference type="RuleBase" id="RU362028"/>
    </source>
</evidence>
<dbReference type="Pfam" id="PF00849">
    <property type="entry name" value="PseudoU_synth_2"/>
    <property type="match status" value="1"/>
</dbReference>
<dbReference type="PANTHER" id="PTHR21600">
    <property type="entry name" value="MITOCHONDRIAL RNA PSEUDOURIDINE SYNTHASE"/>
    <property type="match status" value="1"/>
</dbReference>
<evidence type="ECO:0000256" key="1">
    <source>
        <dbReference type="ARBA" id="ARBA00010876"/>
    </source>
</evidence>
<dbReference type="InterPro" id="IPR006224">
    <property type="entry name" value="PsdUridine_synth_RluA-like_CS"/>
</dbReference>
<dbReference type="InterPro" id="IPR050188">
    <property type="entry name" value="RluA_PseudoU_synthase"/>
</dbReference>
<dbReference type="InParanoid" id="A0A259U3T9"/>
<dbReference type="PROSITE" id="PS50889">
    <property type="entry name" value="S4"/>
    <property type="match status" value="1"/>
</dbReference>
<dbReference type="CDD" id="cd02869">
    <property type="entry name" value="PseudoU_synth_RluA_like"/>
    <property type="match status" value="1"/>
</dbReference>
<dbReference type="EMBL" id="MQWB01000001">
    <property type="protein sequence ID" value="OZC04665.1"/>
    <property type="molecule type" value="Genomic_DNA"/>
</dbReference>
<gene>
    <name evidence="7" type="ORF">BSZ36_08660</name>
</gene>
<dbReference type="NCBIfam" id="TIGR00005">
    <property type="entry name" value="rluA_subfam"/>
    <property type="match status" value="1"/>
</dbReference>
<dbReference type="InterPro" id="IPR002942">
    <property type="entry name" value="S4_RNA-bd"/>
</dbReference>
<protein>
    <recommendedName>
        <fullName evidence="5">Pseudouridine synthase</fullName>
        <ecNumber evidence="5">5.4.99.-</ecNumber>
    </recommendedName>
</protein>
<keyword evidence="2 5" id="KW-0413">Isomerase</keyword>
<dbReference type="EC" id="5.4.99.-" evidence="5"/>
<comment type="similarity">
    <text evidence="1 5">Belongs to the pseudouridine synthase RluA family.</text>
</comment>
<evidence type="ECO:0000256" key="2">
    <source>
        <dbReference type="ARBA" id="ARBA00023235"/>
    </source>
</evidence>
<keyword evidence="4" id="KW-0694">RNA-binding</keyword>
<evidence type="ECO:0000259" key="6">
    <source>
        <dbReference type="SMART" id="SM00363"/>
    </source>
</evidence>
<dbReference type="PROSITE" id="PS01129">
    <property type="entry name" value="PSI_RLU"/>
    <property type="match status" value="1"/>
</dbReference>
<feature type="active site" evidence="3">
    <location>
        <position position="166"/>
    </location>
</feature>
<dbReference type="InterPro" id="IPR036986">
    <property type="entry name" value="S4_RNA-bd_sf"/>
</dbReference>
<evidence type="ECO:0000313" key="7">
    <source>
        <dbReference type="EMBL" id="OZC04665.1"/>
    </source>
</evidence>
<comment type="catalytic activity">
    <reaction evidence="5">
        <text>a uridine in RNA = a pseudouridine in RNA</text>
        <dbReference type="Rhea" id="RHEA:48348"/>
        <dbReference type="Rhea" id="RHEA-COMP:12068"/>
        <dbReference type="Rhea" id="RHEA-COMP:12069"/>
        <dbReference type="ChEBI" id="CHEBI:65314"/>
        <dbReference type="ChEBI" id="CHEBI:65315"/>
    </reaction>
</comment>
<comment type="caution">
    <text evidence="7">The sequence shown here is derived from an EMBL/GenBank/DDBJ whole genome shotgun (WGS) entry which is preliminary data.</text>
</comment>
<dbReference type="Gene3D" id="3.10.290.10">
    <property type="entry name" value="RNA-binding S4 domain"/>
    <property type="match status" value="1"/>
</dbReference>
<comment type="function">
    <text evidence="5">Responsible for synthesis of pseudouridine from uracil.</text>
</comment>
<keyword evidence="8" id="KW-1185">Reference proteome</keyword>
<evidence type="ECO:0000256" key="3">
    <source>
        <dbReference type="PIRSR" id="PIRSR606225-1"/>
    </source>
</evidence>
<dbReference type="SUPFAM" id="SSF55120">
    <property type="entry name" value="Pseudouridine synthase"/>
    <property type="match status" value="1"/>
</dbReference>
<dbReference type="Pfam" id="PF01479">
    <property type="entry name" value="S4"/>
    <property type="match status" value="1"/>
</dbReference>
<dbReference type="Proteomes" id="UP000216446">
    <property type="component" value="Unassembled WGS sequence"/>
</dbReference>
<dbReference type="AlphaFoldDB" id="A0A259U3T9"/>
<dbReference type="SMART" id="SM00363">
    <property type="entry name" value="S4"/>
    <property type="match status" value="1"/>
</dbReference>
<dbReference type="FunCoup" id="A0A259U3T9">
    <property type="interactions" value="577"/>
</dbReference>
<accession>A0A259U3T9</accession>
<dbReference type="Gene3D" id="3.30.2350.10">
    <property type="entry name" value="Pseudouridine synthase"/>
    <property type="match status" value="1"/>
</dbReference>
<dbReference type="GO" id="GO:0120159">
    <property type="term" value="F:rRNA pseudouridine synthase activity"/>
    <property type="evidence" value="ECO:0007669"/>
    <property type="project" value="UniProtKB-ARBA"/>
</dbReference>